<dbReference type="SUPFAM" id="SSF52266">
    <property type="entry name" value="SGNH hydrolase"/>
    <property type="match status" value="1"/>
</dbReference>
<dbReference type="EMBL" id="JXXR01000020">
    <property type="protein sequence ID" value="KJY69263.1"/>
    <property type="molecule type" value="Genomic_DNA"/>
</dbReference>
<reference evidence="1 3" key="1">
    <citation type="submission" date="2014-10" db="EMBL/GenBank/DDBJ databases">
        <title>The Complete Genome Sequence for the Shellfish Pathogen Vibrio coralliilyticus RE98 Isolated from a Shellfish Hatchery.</title>
        <authorList>
            <person name="Richards G.P."/>
            <person name="Bono J.L."/>
            <person name="Watson M.A."/>
            <person name="Needleman D.S."/>
        </authorList>
    </citation>
    <scope>NUCLEOTIDE SEQUENCE [LARGE SCALE GENOMIC DNA]</scope>
    <source>
        <strain evidence="1 3">RE98</strain>
    </source>
</reference>
<keyword evidence="3" id="KW-1185">Reference proteome</keyword>
<reference evidence="2" key="2">
    <citation type="journal article" date="2015" name="BMC Genomics">
        <title>Genome mining reveals unlocked bioactive potential of marine Gram-negative bacteria.</title>
        <authorList>
            <person name="Machado H."/>
            <person name="Sonnenschein E.C."/>
            <person name="Melchiorsen J."/>
            <person name="Gram L."/>
        </authorList>
    </citation>
    <scope>NUCLEOTIDE SEQUENCE</scope>
    <source>
        <strain evidence="2">S2052</strain>
    </source>
</reference>
<dbReference type="KEGG" id="vcy:IX92_05415"/>
<sequence>MKTIQKNRNVGSSPLLKAAATTALLALLAGCVGNPYVTEAERNDVITLGDSIFDLSGELQQFLEGPEMANTTFRDYTLSGAKLSGGVVAKPVVEQYQDAQSDDPNINVIVMDGGGNDILLPAAVFDPHKCKTTWYRPELSSKCKSLVDDVYVETVNLLNEMDQNGVQQVIYLGYYYTTGDKENLHQAIDFGDNRLADACTNTTVSCQFVDPRPYIAPEDVLSDNIHPTTSGSQKLAQLIWPYLQAVL</sequence>
<dbReference type="RefSeq" id="WP_043007609.1">
    <property type="nucleotide sequence ID" value="NZ_CP009617.1"/>
</dbReference>
<dbReference type="GO" id="GO:0016788">
    <property type="term" value="F:hydrolase activity, acting on ester bonds"/>
    <property type="evidence" value="ECO:0007669"/>
    <property type="project" value="UniProtKB-ARBA"/>
</dbReference>
<evidence type="ECO:0000313" key="2">
    <source>
        <dbReference type="EMBL" id="KJY69263.1"/>
    </source>
</evidence>
<proteinExistence type="predicted"/>
<dbReference type="Gene3D" id="3.40.50.1110">
    <property type="entry name" value="SGNH hydrolase"/>
    <property type="match status" value="1"/>
</dbReference>
<accession>A0A7Y3Z2Z6</accession>
<evidence type="ECO:0000313" key="3">
    <source>
        <dbReference type="Proteomes" id="UP000030081"/>
    </source>
</evidence>
<protein>
    <recommendedName>
        <fullName evidence="4">SGNH/GDSL hydrolase family protein</fullName>
    </recommendedName>
</protein>
<organism evidence="2">
    <name type="scientific">Vibrio coralliilyticus</name>
    <dbReference type="NCBI Taxonomy" id="190893"/>
    <lineage>
        <taxon>Bacteria</taxon>
        <taxon>Pseudomonadati</taxon>
        <taxon>Pseudomonadota</taxon>
        <taxon>Gammaproteobacteria</taxon>
        <taxon>Vibrionales</taxon>
        <taxon>Vibrionaceae</taxon>
        <taxon>Vibrio</taxon>
    </lineage>
</organism>
<dbReference type="AlphaFoldDB" id="A0A7Y3Z2Z6"/>
<dbReference type="InterPro" id="IPR036514">
    <property type="entry name" value="SGNH_hydro_sf"/>
</dbReference>
<evidence type="ECO:0000313" key="1">
    <source>
        <dbReference type="EMBL" id="AIW18516.1"/>
    </source>
</evidence>
<name>A0A7Y3Z2Z6_9VIBR</name>
<dbReference type="PROSITE" id="PS51257">
    <property type="entry name" value="PROKAR_LIPOPROTEIN"/>
    <property type="match status" value="1"/>
</dbReference>
<dbReference type="Proteomes" id="UP000030081">
    <property type="component" value="Chromosome 1"/>
</dbReference>
<evidence type="ECO:0008006" key="4">
    <source>
        <dbReference type="Google" id="ProtNLM"/>
    </source>
</evidence>
<dbReference type="CDD" id="cd00229">
    <property type="entry name" value="SGNH_hydrolase"/>
    <property type="match status" value="1"/>
</dbReference>
<gene>
    <name evidence="1" type="ORF">IX92_05415</name>
    <name evidence="2" type="ORF">TW71_18500</name>
</gene>
<dbReference type="EMBL" id="CP009617">
    <property type="protein sequence ID" value="AIW18516.1"/>
    <property type="molecule type" value="Genomic_DNA"/>
</dbReference>